<dbReference type="AlphaFoldDB" id="A0A5K7X2I2"/>
<dbReference type="Proteomes" id="UP000326837">
    <property type="component" value="Chromosome"/>
</dbReference>
<keyword evidence="2" id="KW-1185">Reference proteome</keyword>
<dbReference type="KEGG" id="lpav:PLANPX_0470"/>
<protein>
    <submittedName>
        <fullName evidence="1">Uncharacterized protein</fullName>
    </submittedName>
</protein>
<dbReference type="EMBL" id="AP021861">
    <property type="protein sequence ID" value="BBO30858.1"/>
    <property type="molecule type" value="Genomic_DNA"/>
</dbReference>
<reference evidence="2" key="1">
    <citation type="submission" date="2019-10" db="EMBL/GenBank/DDBJ databases">
        <title>Lacipirellula parvula gen. nov., sp. nov., representing a lineage of planctomycetes widespread in freshwater anoxic habitats, and description of the family Lacipirellulaceae.</title>
        <authorList>
            <person name="Dedysh S.N."/>
            <person name="Kulichevskaya I.S."/>
            <person name="Beletsky A.V."/>
            <person name="Rakitin A.L."/>
            <person name="Mardanov A.V."/>
            <person name="Ivanova A.A."/>
            <person name="Saltykova V.X."/>
            <person name="Rijpstra W.I.C."/>
            <person name="Sinninghe Damste J.S."/>
            <person name="Ravin N.V."/>
        </authorList>
    </citation>
    <scope>NUCLEOTIDE SEQUENCE [LARGE SCALE GENOMIC DNA]</scope>
    <source>
        <strain evidence="2">PX69</strain>
    </source>
</reference>
<gene>
    <name evidence="1" type="ORF">PLANPX_0470</name>
</gene>
<organism evidence="1 2">
    <name type="scientific">Lacipirellula parvula</name>
    <dbReference type="NCBI Taxonomy" id="2650471"/>
    <lineage>
        <taxon>Bacteria</taxon>
        <taxon>Pseudomonadati</taxon>
        <taxon>Planctomycetota</taxon>
        <taxon>Planctomycetia</taxon>
        <taxon>Pirellulales</taxon>
        <taxon>Lacipirellulaceae</taxon>
        <taxon>Lacipirellula</taxon>
    </lineage>
</organism>
<sequence>MNTTVDAPVEWVETIGQLRLPTKSDERLQQLMDRNNEGQLAAGEREELESLVELSERLSLVRAEALLLLGRRPT</sequence>
<accession>A0A5K7X2I2</accession>
<evidence type="ECO:0000313" key="2">
    <source>
        <dbReference type="Proteomes" id="UP000326837"/>
    </source>
</evidence>
<proteinExistence type="predicted"/>
<name>A0A5K7X2I2_9BACT</name>
<dbReference type="RefSeq" id="WP_152097112.1">
    <property type="nucleotide sequence ID" value="NZ_AP021861.1"/>
</dbReference>
<evidence type="ECO:0000313" key="1">
    <source>
        <dbReference type="EMBL" id="BBO30858.1"/>
    </source>
</evidence>